<comment type="PTM">
    <text evidence="32">Highly glycosylated by host. The high number of glycan on the protein is reffered to as 'glycan shield' because it contributes to hide protein sequence from adaptive immune system.</text>
</comment>
<evidence type="ECO:0000256" key="12">
    <source>
        <dbReference type="ARBA" id="ARBA00022595"/>
    </source>
</evidence>
<keyword evidence="27 32" id="KW-1015">Disulfide bond</keyword>
<feature type="transmembrane region" description="Helical" evidence="33">
    <location>
        <begin position="13"/>
        <end position="41"/>
    </location>
</feature>
<dbReference type="HAMAP" id="MF_04083">
    <property type="entry name" value="HIV_ENV"/>
    <property type="match status" value="1"/>
</dbReference>
<feature type="transmembrane region" description="Helical" evidence="33">
    <location>
        <begin position="657"/>
        <end position="684"/>
    </location>
</feature>
<keyword evidence="10 32" id="KW-1165">Clathrin-mediated endocytosis of virus by host</keyword>
<dbReference type="GO" id="GO:0019062">
    <property type="term" value="P:virion attachment to host cell"/>
    <property type="evidence" value="ECO:0007669"/>
    <property type="project" value="UniProtKB-UniRule"/>
</dbReference>
<feature type="disulfide bond" evidence="32">
    <location>
        <begin position="212"/>
        <end position="241"/>
    </location>
</feature>
<gene>
    <name evidence="32 36" type="primary">env</name>
</gene>
<proteinExistence type="inferred from homology"/>
<comment type="PTM">
    <text evidence="32">Palmitoylation of the transmembrane protein and of Env polyprotein (prior to its proteolytic cleavage) is essential for their association with host cell membrane lipid rafts. Palmitoylation is therefore required for envelope trafficking to classical lipid rafts, but not for viral replication.</text>
</comment>
<dbReference type="CDD" id="cd09909">
    <property type="entry name" value="HIV-1-like_HR1-HR2"/>
    <property type="match status" value="1"/>
</dbReference>
<evidence type="ECO:0000256" key="25">
    <source>
        <dbReference type="ARBA" id="ARBA00023136"/>
    </source>
</evidence>
<evidence type="ECO:0000256" key="8">
    <source>
        <dbReference type="ARBA" id="ARBA00022510"/>
    </source>
</evidence>
<evidence type="ECO:0000256" key="23">
    <source>
        <dbReference type="ARBA" id="ARBA00023046"/>
    </source>
</evidence>
<comment type="subunit">
    <text evidence="32">The mature envelope protein (Env) consists of a homotrimer of non-covalently associated gp120-gp41 heterodimers. The resulting complex protrudes from the virus surface as a spike. There seems to be as few as 10 spikes on the average virion. Surface protein gp120 interacts with host CD4, CCR5 and CXCR4. Gp120 also interacts with the C-type lectins CD209/DC-SIGN and CLEC4M/DC-SIGNR (collectively referred to as DC-SIGN(R)). Gp120 and gp41 interact with GalCer. Gp120 interacts with host ITGA4/ITGB7 complex; on CD4+ T-cells, this interaction results in rapid activation of integrin ITGAL/LFA-1, which facilitates efficient cell-to-cell spreading of HIV-1. Gp120 interacts with cell-associated heparan sulfate; this interaction increases virus infectivity on permissive cells and may be involved in infection of CD4- cells.</text>
</comment>
<feature type="disulfide bond" evidence="32">
    <location>
        <begin position="53"/>
        <end position="73"/>
    </location>
</feature>
<keyword evidence="14 32" id="KW-0812">Transmembrane</keyword>
<evidence type="ECO:0000256" key="19">
    <source>
        <dbReference type="ARBA" id="ARBA00022870"/>
    </source>
</evidence>
<dbReference type="FunFam" id="2.170.40.20:FF:000003">
    <property type="entry name" value="Envelope glycoprotein gp160"/>
    <property type="match status" value="1"/>
</dbReference>
<evidence type="ECO:0000256" key="15">
    <source>
        <dbReference type="ARBA" id="ARBA00022703"/>
    </source>
</evidence>
<feature type="region of interest" description="V5" evidence="32">
    <location>
        <begin position="440"/>
        <end position="450"/>
    </location>
</feature>
<name>U6BUX2_HV1</name>
<evidence type="ECO:0000256" key="16">
    <source>
        <dbReference type="ARBA" id="ARBA00022729"/>
    </source>
</evidence>
<comment type="domain">
    <text evidence="32">The membrane proximal external region (MPER) present in gp41 is a tryptophan-rich region recognized by the antibodies 2F5, Z13, and 4E10. MPER seems to play a role in fusion.</text>
</comment>
<dbReference type="Gene3D" id="1.20.5.490">
    <property type="entry name" value="Single helix bin"/>
    <property type="match status" value="1"/>
</dbReference>
<accession>U6BUX2</accession>
<dbReference type="GO" id="GO:0039654">
    <property type="term" value="P:fusion of virus membrane with host endosome membrane"/>
    <property type="evidence" value="ECO:0007669"/>
    <property type="project" value="UniProtKB-UniRule"/>
</dbReference>
<keyword evidence="31 32" id="KW-1160">Virus entry into host cell</keyword>
<keyword evidence="16 32" id="KW-0732">Signal</keyword>
<keyword evidence="15 32" id="KW-0053">Apoptosis</keyword>
<keyword evidence="26 32" id="KW-0564">Palmitate</keyword>
<keyword evidence="22 32" id="KW-1133">Transmembrane helix</keyword>
<evidence type="ECO:0000259" key="35">
    <source>
        <dbReference type="Pfam" id="PF00517"/>
    </source>
</evidence>
<evidence type="ECO:0000256" key="26">
    <source>
        <dbReference type="ARBA" id="ARBA00023139"/>
    </source>
</evidence>
<evidence type="ECO:0000256" key="27">
    <source>
        <dbReference type="ARBA" id="ARBA00023157"/>
    </source>
</evidence>
<dbReference type="Gene3D" id="1.10.287.210">
    <property type="match status" value="1"/>
</dbReference>
<comment type="subcellular location">
    <molecule>Transmembrane protein gp41</molecule>
    <subcellularLocation>
        <location evidence="32">Virion membrane</location>
        <topology evidence="32">Single-pass type I membrane protein</topology>
    </subcellularLocation>
    <subcellularLocation>
        <location evidence="32">Host cell membrane</location>
        <topology evidence="32">Single-pass type I membrane protein</topology>
    </subcellularLocation>
    <subcellularLocation>
        <location evidence="32">Host endosome membrane</location>
        <topology evidence="32">Single-pass type I membrane protein</topology>
    </subcellularLocation>
    <text evidence="32">It is probably concentrated at the site of budding and incorporated into the virions possibly by contacts between the cytoplasmic tail of Env and the N-terminus of Gag.</text>
</comment>
<dbReference type="GO" id="GO:0020002">
    <property type="term" value="C:host cell plasma membrane"/>
    <property type="evidence" value="ECO:0007669"/>
    <property type="project" value="UniProtKB-SubCell"/>
</dbReference>
<keyword evidence="21 32" id="KW-1164">Virus endocytosis by host</keyword>
<feature type="disulfide bond" evidence="32">
    <location>
        <begin position="222"/>
        <end position="233"/>
    </location>
</feature>
<dbReference type="SUPFAM" id="SSF56502">
    <property type="entry name" value="gp120 core"/>
    <property type="match status" value="2"/>
</dbReference>
<keyword evidence="8 32" id="KW-1170">Fusion of virus membrane with host endosomal membrane</keyword>
<evidence type="ECO:0000313" key="36">
    <source>
        <dbReference type="EMBL" id="AHA39792.1"/>
    </source>
</evidence>
<dbReference type="GO" id="GO:0005198">
    <property type="term" value="F:structural molecule activity"/>
    <property type="evidence" value="ECO:0007669"/>
    <property type="project" value="UniProtKB-UniRule"/>
</dbReference>
<feature type="topological domain" description="Cytoplasmic" evidence="32">
    <location>
        <begin position="685"/>
        <end position="827"/>
    </location>
</feature>
<comment type="similarity">
    <text evidence="32">Belongs to the HIV-1 env protein family.</text>
</comment>
<feature type="chain" id="PRO_5023505799" description="Transmembrane protein gp41" evidence="32">
    <location>
        <begin position="491"/>
        <end position="827"/>
    </location>
</feature>
<evidence type="ECO:0000256" key="5">
    <source>
        <dbReference type="ARBA" id="ARBA00004578"/>
    </source>
</evidence>
<keyword evidence="24 32" id="KW-0175">Coiled coil</keyword>
<keyword evidence="25 32" id="KW-0472">Membrane</keyword>
<keyword evidence="30 32" id="KW-0449">Lipoprotein</keyword>
<feature type="domain" description="Human immunodeficiency virus 1 envelope glycoprotein Gp120" evidence="34">
    <location>
        <begin position="134"/>
        <end position="490"/>
    </location>
</feature>
<evidence type="ECO:0000256" key="31">
    <source>
        <dbReference type="ARBA" id="ARBA00023296"/>
    </source>
</evidence>
<keyword evidence="11 32" id="KW-0945">Host-virus interaction</keyword>
<comment type="domain">
    <text evidence="32 33">The 17 amino acids long immunosuppressive region is present in many retroviral envelope proteins. Synthetic peptides derived from this relatively conserved sequence inhibit immune function in vitro and in vivo.</text>
</comment>
<comment type="PTM">
    <text evidence="32">Specific enzymatic cleavages in vivo yield mature proteins. Envelope glycoproteins are synthesized as a inactive precursor that is heavily N-glycosylated and processed likely by host cell furin in the Golgi to yield the mature SU and TM proteins. The cleavage site between SU and TM requires the minimal sequence [KR]-X-[KR]-R. About 2 of the 9 disulfide bonds of gp41 are reduced by P4HB/PDI, following binding to CD4 receptor.</text>
</comment>
<feature type="region of interest" description="CD4-binding loop" evidence="32">
    <location>
        <begin position="355"/>
        <end position="365"/>
    </location>
</feature>
<keyword evidence="7 32" id="KW-1168">Fusion of virus membrane with host membrane</keyword>
<keyword evidence="19 32" id="KW-1043">Host membrane</keyword>
<dbReference type="InterPro" id="IPR037527">
    <property type="entry name" value="Gp160"/>
</dbReference>
<feature type="domain" description="Human immunodeficiency virus 1 envelope glycoprotein Gp120" evidence="34">
    <location>
        <begin position="33"/>
        <end position="132"/>
    </location>
</feature>
<evidence type="ECO:0000256" key="33">
    <source>
        <dbReference type="RuleBase" id="RU363095"/>
    </source>
</evidence>
<keyword evidence="9 32" id="KW-1032">Host cell membrane</keyword>
<sequence>MRVKGISRNYPQWWIWGILGFYMIMICSVMGNLWVTVYYGVPVWKDAKATLFCASDAKAYEREVHNIWATHACVPTDPNPREMVLENVTENFNMWENDMVDQMHEDIISLWDQSLKPCVKLTPLCVTLNCSGASINGTEMRNCSFNATTEIRDKIRKVHALFYKLDIVPLEENKDNKSNSNYSDYRLINCNTSTITQACPKVSFDPIPIHYCAPAGYAILKCNNETFNGTGPCQNVSTVQCTHGIKPVVSTQLLLNGSLAEGEIIISSKNLSDNAKIIIVHLNESVEIVCVRPNNNTRKSVRIGPGQTFYATGDVIGDIRQAHCNISKDKWNKTLQNVKHKLSKHFNKTIIFEPSSGGDLEIATHSFNCRGEFFYCNTSRLFNTTDRTANTTITLPCRIKQIINMWQEVGRAIYAPPVEGNITCKSNITGLLLTRDGGQNRTDNETFRPGGGDMRDNWRSELYKYKVVEIKPLGIAPTAAKRRVVEREKRAVGVGAVFLGFLSTAGSTMGAASITLTVQARQLLSGIVQQQSNLLKAIEAQQHLLQLTVWGIKQLQTRVLTIERYLKDQQLLGLWGCSGKLICTTAVPWNSSWSNKSQTDIWDNMTWIQWDKEISNYTDTIYRLLEESQNQQEKNEKDLLALDSWTGLWNWFSISKWLWYIKIFIMIAGGLIGLRIIFAVLAIVNRVRQGYSPLSLQTPIPNPRGPDRLGRIEEEGGEQDRDRSIRLVNGFLALAWDDLRSLCLFSYRQLRDFILIAARAAELLGRSSLRGLQKGWETLKYLGSLIQYWGLELKKSAISLLDIIAIRVAEGTDRIIELAQGFGRQHT</sequence>
<feature type="chain" id="PRO_5023505800" description="Envelope glycoprotein gp160" evidence="32">
    <location>
        <begin position="32"/>
        <end position="827"/>
    </location>
</feature>
<dbReference type="Gene3D" id="2.170.40.20">
    <property type="entry name" value="Human immunodeficiency virus 1, Gp160, envelope glycoprotein"/>
    <property type="match status" value="2"/>
</dbReference>
<comment type="domain">
    <text evidence="32">The YXXL motif is involved in determining the exact site of viral release at the surface of infected mononuclear cells and promotes endocytosis. YXXL and di-leucine endocytosis motifs interact directly or indirectly with the clathrin adapter complexes, opperate independently, and their activities are not additive.</text>
</comment>
<feature type="domain" description="Retroviral envelope protein GP41-like" evidence="35">
    <location>
        <begin position="509"/>
        <end position="698"/>
    </location>
</feature>
<evidence type="ECO:0000256" key="32">
    <source>
        <dbReference type="HAMAP-Rule" id="MF_04083"/>
    </source>
</evidence>
<dbReference type="GO" id="GO:0075512">
    <property type="term" value="P:clathrin-dependent endocytosis of virus by host cell"/>
    <property type="evidence" value="ECO:0007669"/>
    <property type="project" value="UniProtKB-UniRule"/>
</dbReference>
<evidence type="ECO:0000256" key="20">
    <source>
        <dbReference type="ARBA" id="ARBA00022879"/>
    </source>
</evidence>
<dbReference type="GO" id="GO:1903911">
    <property type="term" value="P:positive regulation of receptor clustering"/>
    <property type="evidence" value="ECO:0007669"/>
    <property type="project" value="UniProtKB-UniRule"/>
</dbReference>
<dbReference type="GO" id="GO:0044175">
    <property type="term" value="C:host cell endosome membrane"/>
    <property type="evidence" value="ECO:0007669"/>
    <property type="project" value="UniProtKB-SubCell"/>
</dbReference>
<keyword evidence="12 32" id="KW-1162">Viral penetration into host cytoplasm</keyword>
<evidence type="ECO:0000256" key="4">
    <source>
        <dbReference type="ARBA" id="ARBA00004563"/>
    </source>
</evidence>
<dbReference type="EMBL" id="KF726006">
    <property type="protein sequence ID" value="AHA39792.1"/>
    <property type="molecule type" value="Genomic_RNA"/>
</dbReference>
<comment type="domain">
    <text evidence="32">Some of the most genetically diverse regions of the viral genome are present in Env. They are called variable regions 1 through 5 (V1 through V5). Coreceptor usage of gp120 is determined mainly by the primary structure of the third variable region (V3) in the outer domain of gp120. The sequence of V3 determines which coreceptor, CCR5 and/or CXCR4 (corresponding to R5/macrophage, X4/T cell and R5X4/T cell and macrophage tropism), is used to trigger the fusion potential of the Env complex, and hence which cells the virus can infect. Binding to CCR5 involves a region adjacent in addition to V3.</text>
</comment>
<feature type="site" description="Cleavage; by host furin" evidence="32">
    <location>
        <begin position="490"/>
        <end position="491"/>
    </location>
</feature>
<keyword evidence="28 32" id="KW-0325">Glycoprotein</keyword>
<evidence type="ECO:0000256" key="10">
    <source>
        <dbReference type="ARBA" id="ARBA00022570"/>
    </source>
</evidence>
<dbReference type="InterPro" id="IPR000777">
    <property type="entry name" value="HIV1_Gp120"/>
</dbReference>
<evidence type="ECO:0000256" key="21">
    <source>
        <dbReference type="ARBA" id="ARBA00022890"/>
    </source>
</evidence>
<evidence type="ECO:0000256" key="2">
    <source>
        <dbReference type="ARBA" id="ARBA00004433"/>
    </source>
</evidence>
<dbReference type="GO" id="GO:0016020">
    <property type="term" value="C:membrane"/>
    <property type="evidence" value="ECO:0007669"/>
    <property type="project" value="UniProtKB-UniRule"/>
</dbReference>
<comment type="function">
    <text evidence="32">Transmembrane protein gp41: Acts as a class I viral fusion protein. Under the current model, the protein has at least 3 conformational states: pre-fusion native state, pre-hairpin intermediate state, and post-fusion hairpin state. During fusion of viral and target intracellular membranes, the coiled coil regions (heptad repeats) assume a trimer-of-hairpins structure, positioning the fusion peptide in close proximity to the C-terminal region of the ectodomain. The formation of this structure appears to drive apposition and subsequent fusion of viral and target cell membranes. Complete fusion occurs in host cell endosomes and is dynamin-dependent, however some lipid transfer might occur at the plasma membrane. The virus undergoes clathrin-dependent internalization long before endosomal fusion, thus minimizing the surface exposure of conserved viral epitopes during fusion and reducing the efficacy of inhibitors targeting these epitopes. Membranes fusion leads to delivery of the nucleocapsid into the cytoplasm.</text>
</comment>
<feature type="short sequence motif" description="YXXL motif; contains endocytosis signal" evidence="32">
    <location>
        <begin position="691"/>
        <end position="694"/>
    </location>
</feature>
<dbReference type="GO" id="GO:0019064">
    <property type="term" value="P:fusion of virus membrane with host plasma membrane"/>
    <property type="evidence" value="ECO:0007669"/>
    <property type="project" value="UniProtKB-UniRule"/>
</dbReference>
<feature type="region of interest" description="Fusion peptide" evidence="32">
    <location>
        <begin position="491"/>
        <end position="511"/>
    </location>
</feature>
<evidence type="ECO:0000256" key="9">
    <source>
        <dbReference type="ARBA" id="ARBA00022511"/>
    </source>
</evidence>
<evidence type="ECO:0000256" key="24">
    <source>
        <dbReference type="ARBA" id="ARBA00023054"/>
    </source>
</evidence>
<feature type="lipid moiety-binding region" description="S-palmitoyl cysteine; by host" evidence="32">
    <location>
        <position position="743"/>
    </location>
</feature>
<keyword evidence="29 32" id="KW-0899">Viral immunoevasion</keyword>
<evidence type="ECO:0000256" key="13">
    <source>
        <dbReference type="ARBA" id="ARBA00022685"/>
    </source>
</evidence>
<keyword evidence="17 32" id="KW-1161">Viral attachment to host cell</keyword>
<evidence type="ECO:0000259" key="34">
    <source>
        <dbReference type="Pfam" id="PF00516"/>
    </source>
</evidence>
<protein>
    <recommendedName>
        <fullName evidence="32">Envelope glycoprotein gp160</fullName>
    </recommendedName>
    <alternativeName>
        <fullName evidence="32">Env polyprotein</fullName>
    </alternativeName>
    <component>
        <recommendedName>
            <fullName evidence="32">Surface protein gp120</fullName>
            <shortName evidence="32">SU</shortName>
        </recommendedName>
        <alternativeName>
            <fullName evidence="32">Glycoprotein 120</fullName>
            <shortName evidence="32">gp120</shortName>
        </alternativeName>
    </component>
    <component>
        <recommendedName>
            <fullName evidence="32">Transmembrane protein gp41</fullName>
            <shortName evidence="32">TM</shortName>
        </recommendedName>
        <alternativeName>
            <fullName evidence="32">Glycoprotein 41</fullName>
            <shortName evidence="32">gp41</shortName>
        </alternativeName>
    </component>
</protein>
<comment type="subcellular location">
    <molecule>Surface protein gp120</molecule>
    <subcellularLocation>
        <location evidence="32">Virion membrane</location>
        <topology evidence="32">Peripheral membrane protein</topology>
    </subcellularLocation>
    <subcellularLocation>
        <location evidence="32">Host cell membrane</location>
        <topology evidence="32">Peripheral membrane protein</topology>
    </subcellularLocation>
    <subcellularLocation>
        <location evidence="32">Host endosome membrane</location>
        <topology evidence="32">Single-pass type I membrane protein</topology>
    </subcellularLocation>
    <text evidence="32">The surface protein is not anchored to the viral envelope, but associates with the extravirion surface through its binding to TM. It is probably concentrated at the site of budding and incorporated into the virions possibly by contacts between the cytoplasmic tail of Env and the N-terminus of Gag.</text>
</comment>
<dbReference type="InterPro" id="IPR000328">
    <property type="entry name" value="GP41-like"/>
</dbReference>
<dbReference type="GO" id="GO:0019082">
    <property type="term" value="P:viral protein processing"/>
    <property type="evidence" value="ECO:0007669"/>
    <property type="project" value="UniProtKB-UniRule"/>
</dbReference>
<comment type="function">
    <text evidence="32">Envelope glycoprotein gp160: Oligomerizes in the host endoplasmic reticulum into predominantly trimers. In a second time, gp160 transits in the host Golgi, where glycosylation is completed. The precursor is then proteolytically cleaved in the trans-Golgi and thereby activated by cellular furin or furin-like proteases to produce gp120 and gp41.</text>
</comment>
<dbReference type="GO" id="GO:0052031">
    <property type="term" value="P:symbiont-mediated perturbation of host defense response"/>
    <property type="evidence" value="ECO:0007669"/>
    <property type="project" value="UniProtKB-UniRule"/>
</dbReference>
<keyword evidence="20 32" id="KW-0261">Viral envelope protein</keyword>
<keyword evidence="23 32" id="KW-1039">Host endosome</keyword>
<dbReference type="GO" id="GO:0019031">
    <property type="term" value="C:viral envelope"/>
    <property type="evidence" value="ECO:0007669"/>
    <property type="project" value="UniProtKB-KW"/>
</dbReference>
<evidence type="ECO:0000256" key="18">
    <source>
        <dbReference type="ARBA" id="ARBA00022844"/>
    </source>
</evidence>
<comment type="miscellaneous">
    <text evidence="32">HIV-1 lineages are divided in three main groups, M (for Major), O (for Outlier), and N (for New, or Non-M, Non-O). The vast majority of strains found worldwide belong to the group M. Group O seems to be endemic to and largely confined to Cameroon and neighboring countries in West Central Africa, where these viruses represent a small minority of HIV-1 strains. The group N is represented by a limited number of isolates from Cameroonian persons. The group M is further subdivided in 9 clades or subtypes (A to D, F to H, J and K).</text>
</comment>
<comment type="domain">
    <text evidence="32">The CD4-binding region is targeted by the antibody b12.</text>
</comment>
<feature type="region of interest" description="MPER; binding to GalCer" evidence="32">
    <location>
        <begin position="641"/>
        <end position="662"/>
    </location>
</feature>
<feature type="disulfide bond" evidence="32">
    <location>
        <begin position="577"/>
        <end position="583"/>
    </location>
</feature>
<keyword evidence="13 32" id="KW-0165">Cleavage on pair of basic residues</keyword>
<evidence type="ECO:0000256" key="14">
    <source>
        <dbReference type="ARBA" id="ARBA00022692"/>
    </source>
</evidence>
<dbReference type="FunFam" id="1.10.287.210:FF:000001">
    <property type="entry name" value="Envelope glycoprotein gp160"/>
    <property type="match status" value="1"/>
</dbReference>
<evidence type="ECO:0000256" key="11">
    <source>
        <dbReference type="ARBA" id="ARBA00022581"/>
    </source>
</evidence>
<evidence type="ECO:0000256" key="17">
    <source>
        <dbReference type="ARBA" id="ARBA00022804"/>
    </source>
</evidence>
<evidence type="ECO:0000256" key="6">
    <source>
        <dbReference type="ARBA" id="ARBA00004650"/>
    </source>
</evidence>
<dbReference type="Pfam" id="PF00516">
    <property type="entry name" value="GP120"/>
    <property type="match status" value="2"/>
</dbReference>
<comment type="subcellular location">
    <subcellularLocation>
        <location evidence="3">Host cell membrane</location>
        <topology evidence="3">Peripheral membrane protein</topology>
    </subcellularLocation>
    <subcellularLocation>
        <location evidence="1">Host cell membrane</location>
        <topology evidence="1">Single-pass type I membrane protein</topology>
    </subcellularLocation>
    <subcellularLocation>
        <location evidence="2">Host endosome membrane</location>
        <topology evidence="2">Peripheral membrane protein</topology>
    </subcellularLocation>
    <subcellularLocation>
        <location evidence="5">Host endosome membrane</location>
        <topology evidence="5">Single-pass type I membrane protein</topology>
    </subcellularLocation>
    <subcellularLocation>
        <location evidence="6">Virion membrane</location>
        <topology evidence="6">Peripheral membrane protein</topology>
    </subcellularLocation>
    <subcellularLocation>
        <location evidence="4">Virion membrane</location>
        <topology evidence="4">Single-pass type I membrane protein</topology>
    </subcellularLocation>
</comment>
<dbReference type="InterPro" id="IPR036377">
    <property type="entry name" value="Gp120_core_sf"/>
</dbReference>
<evidence type="ECO:0000256" key="7">
    <source>
        <dbReference type="ARBA" id="ARBA00022506"/>
    </source>
</evidence>
<organism evidence="36">
    <name type="scientific">Human immunodeficiency virus type 1</name>
    <name type="common">HIV-1</name>
    <dbReference type="NCBI Taxonomy" id="11676"/>
    <lineage>
        <taxon>Viruses</taxon>
        <taxon>Riboviria</taxon>
        <taxon>Pararnavirae</taxon>
        <taxon>Artverviricota</taxon>
        <taxon>Revtraviricetes</taxon>
        <taxon>Ortervirales</taxon>
        <taxon>Retroviridae</taxon>
        <taxon>Orthoretrovirinae</taxon>
        <taxon>Lentivirus</taxon>
        <taxon>Lentivirus humimdef1</taxon>
    </lineage>
</organism>
<dbReference type="GO" id="GO:1903908">
    <property type="term" value="P:positive regulation of plasma membrane raft polarization"/>
    <property type="evidence" value="ECO:0007669"/>
    <property type="project" value="UniProtKB-UniRule"/>
</dbReference>
<dbReference type="Pfam" id="PF00517">
    <property type="entry name" value="GP41"/>
    <property type="match status" value="1"/>
</dbReference>
<evidence type="ECO:0000256" key="28">
    <source>
        <dbReference type="ARBA" id="ARBA00023180"/>
    </source>
</evidence>
<evidence type="ECO:0000256" key="22">
    <source>
        <dbReference type="ARBA" id="ARBA00022989"/>
    </source>
</evidence>
<feature type="coiled-coil region" evidence="32">
    <location>
        <begin position="612"/>
        <end position="646"/>
    </location>
</feature>
<evidence type="ECO:0000256" key="3">
    <source>
        <dbReference type="ARBA" id="ARBA00004505"/>
    </source>
</evidence>
<comment type="caution">
    <text evidence="32 33">Lacks conserved residue(s) required for the propagation of feature annotation.</text>
</comment>
<evidence type="ECO:0000256" key="1">
    <source>
        <dbReference type="ARBA" id="ARBA00004402"/>
    </source>
</evidence>
<organismHost>
    <name type="scientific">Homo sapiens</name>
    <name type="common">Human</name>
    <dbReference type="NCBI Taxonomy" id="9606"/>
</organismHost>
<feature type="region of interest" description="Immunosuppression" evidence="32">
    <location>
        <begin position="553"/>
        <end position="571"/>
    </location>
</feature>
<dbReference type="GO" id="GO:0055036">
    <property type="term" value="C:virion membrane"/>
    <property type="evidence" value="ECO:0007669"/>
    <property type="project" value="UniProtKB-SubCell"/>
</dbReference>
<comment type="miscellaneous">
    <text evidence="32">Inhibitors targeting HIV-1 viral envelope proteins are used as antiretroviral drugs. Attachment of virions to the cell surface via non-specific interactions and CD4 binding can be blocked by inhibitors that include cyanovirin-N, cyclotriazadisulfonamide analogs, PRO 2000, TNX 355 and PRO 542. In addition, BMS 806 can block CD4-induced conformational changes. Env interactions with the coreceptor molecules can be targeted by CCR5 antagonists including SCH-D, maraviroc (UK 427857) and aplaviroc (GW 873140), and the CXCR4 antagonist AMD 070. Fusion of viral and cellular membranes can be inhibited by peptides such as enfuvirtide and tifuvirtide (T 1249). Resistance to inhibitors associated with mutations in Env are observed. Most of the time, single mutations confer only a modest reduction in drug susceptibility. Combination of several mutations is usually required to develop a high-level drug resistance.</text>
</comment>
<keyword evidence="18 32" id="KW-0946">Virion</keyword>
<comment type="function">
    <text evidence="32">Surface protein gp120: Attaches the virus to the host lymphoid cell by binding to the primary receptor CD4. This interaction induces a structural rearrangement creating a high affinity binding site for a chemokine coreceptor like CXCR4 and/or CCR5. Acts as a ligand for CD209/DC-SIGN and CLEC4M/DC-SIGNR, which are respectively found on dendritic cells (DCs), and on endothelial cells of liver sinusoids and lymph node sinuses. These interactions allow capture of viral particles at mucosal surfaces by these cells and subsequent transmission to permissive cells. HIV subverts the migration properties of dendritic cells to gain access to CD4+ T-cells in lymph nodes. Virus transmission to permissive T-cells occurs either in trans (without DCs infection, through viral capture and transmission), or in cis (following DCs productive infection, through the usual CD4-gp120 interaction), thereby inducing a robust infection. In trans infection, bound virions remain infectious over days and it is proposed that they are not degraded, but protected in non-lysosomal acidic organelles within the DCs close to the cell membrane thus contributing to the viral infectious potential during DCs' migration from the periphery to the lymphoid tissues. On arrival at lymphoid tissues, intact virions recycle back to DCs' cell surface allowing virus transmission to CD4+ T-cells.</text>
</comment>
<reference evidence="36" key="1">
    <citation type="submission" date="2013-10" db="EMBL/GenBank/DDBJ databases">
        <title>Epidemiology of HIV-1 subtypes among men who have sex with men in Cape Town, South Africa.</title>
        <authorList>
            <person name="Rademeyer C."/>
            <person name="Middelkoop K."/>
            <person name="Brown B."/>
            <person name="Cashmore T.J."/>
            <person name="Marais J."/>
            <person name="Scheibe A."/>
            <person name="Bandawe G."/>
            <person name="Myer L."/>
            <person name="Williamson C."/>
            <person name="Bekker L.-G."/>
        </authorList>
    </citation>
    <scope>NUCLEOTIDE SEQUENCE</scope>
    <source>
        <strain evidence="36">MSM288</strain>
    </source>
</reference>
<evidence type="ECO:0000256" key="30">
    <source>
        <dbReference type="ARBA" id="ARBA00023288"/>
    </source>
</evidence>
<evidence type="ECO:0000256" key="29">
    <source>
        <dbReference type="ARBA" id="ARBA00023280"/>
    </source>
</evidence>
<dbReference type="SUPFAM" id="SSF58069">
    <property type="entry name" value="Virus ectodomain"/>
    <property type="match status" value="1"/>
</dbReference>